<keyword evidence="5" id="KW-0119">Carbohydrate metabolism</keyword>
<evidence type="ECO:0000256" key="2">
    <source>
        <dbReference type="ARBA" id="ARBA00004613"/>
    </source>
</evidence>
<comment type="function">
    <text evidence="5">Lytic polysaccharide monooxygenase (LMPO) that depolymerizes crystalline and amorphous polysaccharides via the oxidation of scissile alpha- or beta-(1-4)-glycosidic bonds, yielding C1 and/or C4 oxidation products. Catalysis by LPMOs requires the reduction of the active-site copper from Cu(II) to Cu(I) by a reducing agent and H(2)O(2) or O(2) as a cosubstrate.</text>
</comment>
<evidence type="ECO:0000256" key="5">
    <source>
        <dbReference type="RuleBase" id="RU368122"/>
    </source>
</evidence>
<evidence type="ECO:0000313" key="9">
    <source>
        <dbReference type="EMBL" id="KAF2829449.1"/>
    </source>
</evidence>
<keyword evidence="3 5" id="KW-0964">Secreted</keyword>
<keyword evidence="5" id="KW-0624">Polysaccharide degradation</keyword>
<feature type="compositionally biased region" description="Low complexity" evidence="6">
    <location>
        <begin position="397"/>
        <end position="411"/>
    </location>
</feature>
<dbReference type="EC" id="1.14.99.56" evidence="5"/>
<evidence type="ECO:0000259" key="8">
    <source>
        <dbReference type="Pfam" id="PF03443"/>
    </source>
</evidence>
<dbReference type="InterPro" id="IPR005103">
    <property type="entry name" value="AA9_LPMO"/>
</dbReference>
<sequence>MWTQSMLLAALASTPAALAHTTFTNFYVNGVSQGDGVAIRMNPNAETAGSPIGSLDSEDMACNVGGTKGVSRVQSVPDGALLTFEIRSWASDPSKERLDRGHYGPCAVYLKKVSSAVEDKGTGDGWFKLFDHGYDASTKRWCTDEIIDNNGLLSVNLPKGLEGGAYLARPEILALHAANANDPQFYTGCAQIFVESSGNLGPESTVSIPGYAKYGQPSTSFDIYNSDLSKYTVPGPAVAKLVAKSSAGTASTSQTEGLKPEGCLVENSNWCGKEVPSYSDEKGCWAASEDCWAQSKTCWSSTLPTGGSGCKLWEAKCKGIQEQCTAKNFNGPPNKGEVLTPQKSKIDVGKIMATVGGGVVDAPSSPKTSPVEKPAESKTQTPSKPTPPPEEGKPETPAKSTPAATPAASKPSPTPAAPKPTPSDTYNAQPMPNNNDKPASENKAKPTPANNDKPAPVGSSITASPAAPKPTPGPACVPGFKCVTVTEIETLTQTVYVTAKEGSYKRSFRARGHGHGHQF</sequence>
<feature type="region of interest" description="Disordered" evidence="6">
    <location>
        <begin position="357"/>
        <end position="478"/>
    </location>
</feature>
<evidence type="ECO:0000256" key="7">
    <source>
        <dbReference type="SAM" id="SignalP"/>
    </source>
</evidence>
<dbReference type="InterPro" id="IPR049892">
    <property type="entry name" value="AA9"/>
</dbReference>
<comment type="domain">
    <text evidence="5">Has a modular structure: an endo-beta-1,4-glucanase catalytic module at the N-terminus, a linker rich in serines and threonines, and a C-terminal carbohydrate-binding module (CBM).</text>
</comment>
<evidence type="ECO:0000256" key="6">
    <source>
        <dbReference type="SAM" id="MobiDB-lite"/>
    </source>
</evidence>
<evidence type="ECO:0000256" key="4">
    <source>
        <dbReference type="ARBA" id="ARBA00023157"/>
    </source>
</evidence>
<keyword evidence="7" id="KW-0732">Signal</keyword>
<dbReference type="OrthoDB" id="5985073at2759"/>
<dbReference type="Pfam" id="PF03443">
    <property type="entry name" value="AA9"/>
    <property type="match status" value="1"/>
</dbReference>
<feature type="compositionally biased region" description="Pro residues" evidence="6">
    <location>
        <begin position="412"/>
        <end position="421"/>
    </location>
</feature>
<accession>A0A6A7A9R6</accession>
<gene>
    <name evidence="9" type="ORF">CC86DRAFT_189882</name>
</gene>
<dbReference type="GO" id="GO:0030248">
    <property type="term" value="F:cellulose binding"/>
    <property type="evidence" value="ECO:0007669"/>
    <property type="project" value="UniProtKB-UniRule"/>
</dbReference>
<keyword evidence="4 5" id="KW-1015">Disulfide bond</keyword>
<dbReference type="GO" id="GO:0030245">
    <property type="term" value="P:cellulose catabolic process"/>
    <property type="evidence" value="ECO:0007669"/>
    <property type="project" value="UniProtKB-UniRule"/>
</dbReference>
<dbReference type="PANTHER" id="PTHR33353">
    <property type="entry name" value="PUTATIVE (AFU_ORTHOLOGUE AFUA_1G12560)-RELATED"/>
    <property type="match status" value="1"/>
</dbReference>
<name>A0A6A7A9R6_9PLEO</name>
<dbReference type="Proteomes" id="UP000799424">
    <property type="component" value="Unassembled WGS sequence"/>
</dbReference>
<dbReference type="GO" id="GO:0005576">
    <property type="term" value="C:extracellular region"/>
    <property type="evidence" value="ECO:0007669"/>
    <property type="project" value="UniProtKB-SubCell"/>
</dbReference>
<keyword evidence="10" id="KW-1185">Reference proteome</keyword>
<dbReference type="PANTHER" id="PTHR33353:SF32">
    <property type="entry name" value="ENDO-BETA-1,4-GLUCANASE D"/>
    <property type="match status" value="1"/>
</dbReference>
<organism evidence="9 10">
    <name type="scientific">Ophiobolus disseminans</name>
    <dbReference type="NCBI Taxonomy" id="1469910"/>
    <lineage>
        <taxon>Eukaryota</taxon>
        <taxon>Fungi</taxon>
        <taxon>Dikarya</taxon>
        <taxon>Ascomycota</taxon>
        <taxon>Pezizomycotina</taxon>
        <taxon>Dothideomycetes</taxon>
        <taxon>Pleosporomycetidae</taxon>
        <taxon>Pleosporales</taxon>
        <taxon>Pleosporineae</taxon>
        <taxon>Phaeosphaeriaceae</taxon>
        <taxon>Ophiobolus</taxon>
    </lineage>
</organism>
<dbReference type="EMBL" id="MU006221">
    <property type="protein sequence ID" value="KAF2829449.1"/>
    <property type="molecule type" value="Genomic_DNA"/>
</dbReference>
<dbReference type="Gene3D" id="2.70.50.70">
    <property type="match status" value="1"/>
</dbReference>
<feature type="domain" description="Auxiliary Activity family 9 catalytic" evidence="8">
    <location>
        <begin position="20"/>
        <end position="227"/>
    </location>
</feature>
<comment type="subcellular location">
    <subcellularLocation>
        <location evidence="2 5">Secreted</location>
    </subcellularLocation>
</comment>
<evidence type="ECO:0000256" key="1">
    <source>
        <dbReference type="ARBA" id="ARBA00001973"/>
    </source>
</evidence>
<evidence type="ECO:0000256" key="3">
    <source>
        <dbReference type="ARBA" id="ARBA00022525"/>
    </source>
</evidence>
<feature type="signal peptide" evidence="7">
    <location>
        <begin position="1"/>
        <end position="19"/>
    </location>
</feature>
<feature type="compositionally biased region" description="Polar residues" evidence="6">
    <location>
        <begin position="424"/>
        <end position="437"/>
    </location>
</feature>
<dbReference type="CDD" id="cd21175">
    <property type="entry name" value="LPMO_AA9"/>
    <property type="match status" value="1"/>
</dbReference>
<proteinExistence type="predicted"/>
<feature type="chain" id="PRO_5025480437" description="AA9 family lytic polysaccharide monooxygenase" evidence="7">
    <location>
        <begin position="20"/>
        <end position="519"/>
    </location>
</feature>
<dbReference type="AlphaFoldDB" id="A0A6A7A9R6"/>
<comment type="cofactor">
    <cofactor evidence="1">
        <name>Cu(2+)</name>
        <dbReference type="ChEBI" id="CHEBI:29036"/>
    </cofactor>
</comment>
<protein>
    <recommendedName>
        <fullName evidence="5">AA9 family lytic polysaccharide monooxygenase</fullName>
        <ecNumber evidence="5">1.14.99.56</ecNumber>
    </recommendedName>
    <alternativeName>
        <fullName evidence="5">Endo-beta-1,4-glucanase</fullName>
    </alternativeName>
    <alternativeName>
        <fullName evidence="5">Glycosyl hydrolase 61 family protein</fullName>
    </alternativeName>
</protein>
<reference evidence="9" key="1">
    <citation type="journal article" date="2020" name="Stud. Mycol.">
        <title>101 Dothideomycetes genomes: a test case for predicting lifestyles and emergence of pathogens.</title>
        <authorList>
            <person name="Haridas S."/>
            <person name="Albert R."/>
            <person name="Binder M."/>
            <person name="Bloem J."/>
            <person name="Labutti K."/>
            <person name="Salamov A."/>
            <person name="Andreopoulos B."/>
            <person name="Baker S."/>
            <person name="Barry K."/>
            <person name="Bills G."/>
            <person name="Bluhm B."/>
            <person name="Cannon C."/>
            <person name="Castanera R."/>
            <person name="Culley D."/>
            <person name="Daum C."/>
            <person name="Ezra D."/>
            <person name="Gonzalez J."/>
            <person name="Henrissat B."/>
            <person name="Kuo A."/>
            <person name="Liang C."/>
            <person name="Lipzen A."/>
            <person name="Lutzoni F."/>
            <person name="Magnuson J."/>
            <person name="Mondo S."/>
            <person name="Nolan M."/>
            <person name="Ohm R."/>
            <person name="Pangilinan J."/>
            <person name="Park H.-J."/>
            <person name="Ramirez L."/>
            <person name="Alfaro M."/>
            <person name="Sun H."/>
            <person name="Tritt A."/>
            <person name="Yoshinaga Y."/>
            <person name="Zwiers L.-H."/>
            <person name="Turgeon B."/>
            <person name="Goodwin S."/>
            <person name="Spatafora J."/>
            <person name="Crous P."/>
            <person name="Grigoriev I."/>
        </authorList>
    </citation>
    <scope>NUCLEOTIDE SEQUENCE</scope>
    <source>
        <strain evidence="9">CBS 113818</strain>
    </source>
</reference>
<evidence type="ECO:0000313" key="10">
    <source>
        <dbReference type="Proteomes" id="UP000799424"/>
    </source>
</evidence>
<comment type="catalytic activity">
    <reaction evidence="5">
        <text>[(1-&gt;4)-beta-D-glucosyl]n+m + reduced acceptor + O2 = 4-dehydro-beta-D-glucosyl-[(1-&gt;4)-beta-D-glucosyl]n-1 + [(1-&gt;4)-beta-D-glucosyl]m + acceptor + H2O.</text>
        <dbReference type="EC" id="1.14.99.56"/>
    </reaction>
</comment>
<keyword evidence="5" id="KW-0136">Cellulose degradation</keyword>
<dbReference type="GO" id="GO:0008810">
    <property type="term" value="F:cellulase activity"/>
    <property type="evidence" value="ECO:0007669"/>
    <property type="project" value="UniProtKB-UniRule"/>
</dbReference>